<dbReference type="Pfam" id="PF08281">
    <property type="entry name" value="Sigma70_r4_2"/>
    <property type="match status" value="1"/>
</dbReference>
<keyword evidence="4" id="KW-0804">Transcription</keyword>
<proteinExistence type="inferred from homology"/>
<evidence type="ECO:0000313" key="6">
    <source>
        <dbReference type="EMBL" id="TWR28933.1"/>
    </source>
</evidence>
<comment type="caution">
    <text evidence="6">The sequence shown here is derived from an EMBL/GenBank/DDBJ whole genome shotgun (WGS) entry which is preliminary data.</text>
</comment>
<dbReference type="InterPro" id="IPR036388">
    <property type="entry name" value="WH-like_DNA-bd_sf"/>
</dbReference>
<keyword evidence="3" id="KW-0731">Sigma factor</keyword>
<evidence type="ECO:0000256" key="3">
    <source>
        <dbReference type="ARBA" id="ARBA00023082"/>
    </source>
</evidence>
<dbReference type="SUPFAM" id="SSF88659">
    <property type="entry name" value="Sigma3 and sigma4 domains of RNA polymerase sigma factors"/>
    <property type="match status" value="1"/>
</dbReference>
<dbReference type="GO" id="GO:0006352">
    <property type="term" value="P:DNA-templated transcription initiation"/>
    <property type="evidence" value="ECO:0007669"/>
    <property type="project" value="InterPro"/>
</dbReference>
<evidence type="ECO:0000256" key="2">
    <source>
        <dbReference type="ARBA" id="ARBA00023015"/>
    </source>
</evidence>
<evidence type="ECO:0000313" key="7">
    <source>
        <dbReference type="Proteomes" id="UP000320042"/>
    </source>
</evidence>
<dbReference type="RefSeq" id="WP_146382119.1">
    <property type="nucleotide sequence ID" value="NZ_VOEJ01000005.1"/>
</dbReference>
<dbReference type="Gene3D" id="1.10.1740.10">
    <property type="match status" value="1"/>
</dbReference>
<evidence type="ECO:0000256" key="1">
    <source>
        <dbReference type="ARBA" id="ARBA00010641"/>
    </source>
</evidence>
<feature type="domain" description="HTH luxR-type" evidence="5">
    <location>
        <begin position="141"/>
        <end position="191"/>
    </location>
</feature>
<dbReference type="InterPro" id="IPR013249">
    <property type="entry name" value="RNA_pol_sigma70_r4_t2"/>
</dbReference>
<dbReference type="Gene3D" id="1.10.10.10">
    <property type="entry name" value="Winged helix-like DNA-binding domain superfamily/Winged helix DNA-binding domain"/>
    <property type="match status" value="1"/>
</dbReference>
<dbReference type="SMART" id="SM00421">
    <property type="entry name" value="HTH_LUXR"/>
    <property type="match status" value="1"/>
</dbReference>
<dbReference type="InterPro" id="IPR014327">
    <property type="entry name" value="RNA_pol_sigma70_bacteroid"/>
</dbReference>
<name>A0A563UCC5_9SPHI</name>
<keyword evidence="2" id="KW-0805">Transcription regulation</keyword>
<dbReference type="Proteomes" id="UP000320042">
    <property type="component" value="Unassembled WGS sequence"/>
</dbReference>
<dbReference type="SUPFAM" id="SSF88946">
    <property type="entry name" value="Sigma2 domain of RNA polymerase sigma factors"/>
    <property type="match status" value="1"/>
</dbReference>
<keyword evidence="7" id="KW-1185">Reference proteome</keyword>
<dbReference type="InterPro" id="IPR000792">
    <property type="entry name" value="Tscrpt_reg_LuxR_C"/>
</dbReference>
<sequence>MMCDFTKLTEEELIDLLKLDKPAAFREIYRRYWKELYAAAYKRLKNNETAEEVTQEVFTTFWHKCTEISISQTIAGYLHSSTSHLIIDQFRKEQVRARHRESFKLVYSESDTSTEDLILAKDLEETIAHEVNALPDKCRSVFALSRIEHKTNKEIAFELGISEKTVEHHITKALKRIRLGLGNALFLMGFLLLK</sequence>
<dbReference type="AlphaFoldDB" id="A0A563UCC5"/>
<dbReference type="PANTHER" id="PTHR43133:SF46">
    <property type="entry name" value="RNA POLYMERASE SIGMA-70 FACTOR ECF SUBFAMILY"/>
    <property type="match status" value="1"/>
</dbReference>
<dbReference type="GO" id="GO:0003677">
    <property type="term" value="F:DNA binding"/>
    <property type="evidence" value="ECO:0007669"/>
    <property type="project" value="InterPro"/>
</dbReference>
<comment type="similarity">
    <text evidence="1">Belongs to the sigma-70 factor family. ECF subfamily.</text>
</comment>
<evidence type="ECO:0000259" key="5">
    <source>
        <dbReference type="SMART" id="SM00421"/>
    </source>
</evidence>
<accession>A0A563UCC5</accession>
<dbReference type="GO" id="GO:0016987">
    <property type="term" value="F:sigma factor activity"/>
    <property type="evidence" value="ECO:0007669"/>
    <property type="project" value="UniProtKB-KW"/>
</dbReference>
<dbReference type="Pfam" id="PF04542">
    <property type="entry name" value="Sigma70_r2"/>
    <property type="match status" value="1"/>
</dbReference>
<evidence type="ECO:0000256" key="4">
    <source>
        <dbReference type="ARBA" id="ARBA00023163"/>
    </source>
</evidence>
<dbReference type="NCBIfam" id="TIGR02985">
    <property type="entry name" value="Sig70_bacteroi1"/>
    <property type="match status" value="1"/>
</dbReference>
<dbReference type="InterPro" id="IPR013325">
    <property type="entry name" value="RNA_pol_sigma_r2"/>
</dbReference>
<dbReference type="EMBL" id="VOEJ01000005">
    <property type="protein sequence ID" value="TWR28933.1"/>
    <property type="molecule type" value="Genomic_DNA"/>
</dbReference>
<dbReference type="PANTHER" id="PTHR43133">
    <property type="entry name" value="RNA POLYMERASE ECF-TYPE SIGMA FACTO"/>
    <property type="match status" value="1"/>
</dbReference>
<dbReference type="NCBIfam" id="TIGR02937">
    <property type="entry name" value="sigma70-ECF"/>
    <property type="match status" value="1"/>
</dbReference>
<organism evidence="6 7">
    <name type="scientific">Mucilaginibacter pallidiroseus</name>
    <dbReference type="NCBI Taxonomy" id="2599295"/>
    <lineage>
        <taxon>Bacteria</taxon>
        <taxon>Pseudomonadati</taxon>
        <taxon>Bacteroidota</taxon>
        <taxon>Sphingobacteriia</taxon>
        <taxon>Sphingobacteriales</taxon>
        <taxon>Sphingobacteriaceae</taxon>
        <taxon>Mucilaginibacter</taxon>
    </lineage>
</organism>
<dbReference type="InterPro" id="IPR013324">
    <property type="entry name" value="RNA_pol_sigma_r3/r4-like"/>
</dbReference>
<dbReference type="InterPro" id="IPR039425">
    <property type="entry name" value="RNA_pol_sigma-70-like"/>
</dbReference>
<gene>
    <name evidence="6" type="ORF">FPZ43_11755</name>
</gene>
<protein>
    <submittedName>
        <fullName evidence="6">RNA polymerase sigma-70 factor</fullName>
    </submittedName>
</protein>
<reference evidence="6 7" key="1">
    <citation type="submission" date="2019-07" db="EMBL/GenBank/DDBJ databases">
        <authorList>
            <person name="Kim J."/>
        </authorList>
    </citation>
    <scope>NUCLEOTIDE SEQUENCE [LARGE SCALE GENOMIC DNA]</scope>
    <source>
        <strain evidence="7">dk17</strain>
    </source>
</reference>
<dbReference type="InterPro" id="IPR007627">
    <property type="entry name" value="RNA_pol_sigma70_r2"/>
</dbReference>
<dbReference type="InterPro" id="IPR014284">
    <property type="entry name" value="RNA_pol_sigma-70_dom"/>
</dbReference>
<dbReference type="OrthoDB" id="665981at2"/>